<proteinExistence type="inferred from homology"/>
<evidence type="ECO:0000259" key="3">
    <source>
        <dbReference type="Pfam" id="PF01370"/>
    </source>
</evidence>
<dbReference type="InterPro" id="IPR036291">
    <property type="entry name" value="NAD(P)-bd_dom_sf"/>
</dbReference>
<evidence type="ECO:0000313" key="4">
    <source>
        <dbReference type="EMBL" id="PSR87354.1"/>
    </source>
</evidence>
<evidence type="ECO:0000256" key="2">
    <source>
        <dbReference type="ARBA" id="ARBA00023445"/>
    </source>
</evidence>
<dbReference type="Gene3D" id="3.40.50.720">
    <property type="entry name" value="NAD(P)-binding Rossmann-like Domain"/>
    <property type="match status" value="1"/>
</dbReference>
<dbReference type="EMBL" id="MLYV02000514">
    <property type="protein sequence ID" value="PSR87354.1"/>
    <property type="molecule type" value="Genomic_DNA"/>
</dbReference>
<feature type="domain" description="NAD-dependent epimerase/dehydratase" evidence="3">
    <location>
        <begin position="9"/>
        <end position="259"/>
    </location>
</feature>
<dbReference type="AlphaFoldDB" id="A0A2R6P8R2"/>
<dbReference type="GO" id="GO:0032259">
    <property type="term" value="P:methylation"/>
    <property type="evidence" value="ECO:0007669"/>
    <property type="project" value="InterPro"/>
</dbReference>
<comment type="caution">
    <text evidence="4">The sequence shown here is derived from an EMBL/GenBank/DDBJ whole genome shotgun (WGS) entry which is preliminary data.</text>
</comment>
<name>A0A2R6P8R2_9APHY</name>
<keyword evidence="1" id="KW-0560">Oxidoreductase</keyword>
<dbReference type="GO" id="GO:0016616">
    <property type="term" value="F:oxidoreductase activity, acting on the CH-OH group of donors, NAD or NADP as acceptor"/>
    <property type="evidence" value="ECO:0007669"/>
    <property type="project" value="TreeGrafter"/>
</dbReference>
<dbReference type="InterPro" id="IPR001509">
    <property type="entry name" value="Epimerase_deHydtase"/>
</dbReference>
<comment type="similarity">
    <text evidence="2">Belongs to the NAD(P)-dependent epimerase/dehydratase family. Dihydroflavonol-4-reductase subfamily.</text>
</comment>
<dbReference type="InterPro" id="IPR050425">
    <property type="entry name" value="NAD(P)_dehydrat-like"/>
</dbReference>
<keyword evidence="5" id="KW-1185">Reference proteome</keyword>
<dbReference type="PANTHER" id="PTHR10366:SF564">
    <property type="entry name" value="STEROL-4-ALPHA-CARBOXYLATE 3-DEHYDROGENASE, DECARBOXYLATING"/>
    <property type="match status" value="1"/>
</dbReference>
<dbReference type="GO" id="GO:0003676">
    <property type="term" value="F:nucleic acid binding"/>
    <property type="evidence" value="ECO:0007669"/>
    <property type="project" value="InterPro"/>
</dbReference>
<protein>
    <recommendedName>
        <fullName evidence="3">NAD-dependent epimerase/dehydratase domain-containing protein</fullName>
    </recommendedName>
</protein>
<evidence type="ECO:0000313" key="5">
    <source>
        <dbReference type="Proteomes" id="UP000186601"/>
    </source>
</evidence>
<organism evidence="4 5">
    <name type="scientific">Hermanssonia centrifuga</name>
    <dbReference type="NCBI Taxonomy" id="98765"/>
    <lineage>
        <taxon>Eukaryota</taxon>
        <taxon>Fungi</taxon>
        <taxon>Dikarya</taxon>
        <taxon>Basidiomycota</taxon>
        <taxon>Agaricomycotina</taxon>
        <taxon>Agaricomycetes</taxon>
        <taxon>Polyporales</taxon>
        <taxon>Meruliaceae</taxon>
        <taxon>Hermanssonia</taxon>
    </lineage>
</organism>
<dbReference type="PANTHER" id="PTHR10366">
    <property type="entry name" value="NAD DEPENDENT EPIMERASE/DEHYDRATASE"/>
    <property type="match status" value="1"/>
</dbReference>
<dbReference type="PROSITE" id="PS00092">
    <property type="entry name" value="N6_MTASE"/>
    <property type="match status" value="1"/>
</dbReference>
<gene>
    <name evidence="4" type="ORF">PHLCEN_2v5171</name>
</gene>
<dbReference type="SUPFAM" id="SSF51735">
    <property type="entry name" value="NAD(P)-binding Rossmann-fold domains"/>
    <property type="match status" value="1"/>
</dbReference>
<reference evidence="4 5" key="1">
    <citation type="submission" date="2018-02" db="EMBL/GenBank/DDBJ databases">
        <title>Genome sequence of the basidiomycete white-rot fungus Phlebia centrifuga.</title>
        <authorList>
            <person name="Granchi Z."/>
            <person name="Peng M."/>
            <person name="de Vries R.P."/>
            <person name="Hilden K."/>
            <person name="Makela M.R."/>
            <person name="Grigoriev I."/>
            <person name="Riley R."/>
        </authorList>
    </citation>
    <scope>NUCLEOTIDE SEQUENCE [LARGE SCALE GENOMIC DNA]</scope>
    <source>
        <strain evidence="4 5">FBCC195</strain>
    </source>
</reference>
<dbReference type="GO" id="GO:0008168">
    <property type="term" value="F:methyltransferase activity"/>
    <property type="evidence" value="ECO:0007669"/>
    <property type="project" value="InterPro"/>
</dbReference>
<sequence length="338" mass="36838">MPAVNSGKILVSGANGYIAVWVVKKLLEQGYSVRGTVRSESKGTHLKEIFKEYGDKLEIVVEGAFDEAVKDVDAIEHTASPFHLRANDPAELIAPAVAGTGGILQSALKYGTSVKRVVVTSSCAAVLTADPNPRVFTEDDWNELSVKEVETKGSEASAFDKYRASKTLAERAAWAFMKLNADKLHFDLVVLNPPFVFGPTLHEVDDPENLNSSMHDWWSSVVKGRRDNTFLATIGSAWIDVRDLAQAHVLGIQKEGAGGNRIIVSAGPWKWQDWVNAAHDIDSALPAGNTSYDPSKAVHLINYDVSKADKLLGLSYIGVKESTKDMIAQFKEEGWIAT</sequence>
<dbReference type="Pfam" id="PF01370">
    <property type="entry name" value="Epimerase"/>
    <property type="match status" value="1"/>
</dbReference>
<accession>A0A2R6P8R2</accession>
<evidence type="ECO:0000256" key="1">
    <source>
        <dbReference type="ARBA" id="ARBA00023002"/>
    </source>
</evidence>
<dbReference type="STRING" id="98765.A0A2R6P8R2"/>
<dbReference type="OrthoDB" id="2735536at2759"/>
<dbReference type="Proteomes" id="UP000186601">
    <property type="component" value="Unassembled WGS sequence"/>
</dbReference>
<dbReference type="InterPro" id="IPR002052">
    <property type="entry name" value="DNA_methylase_N6_adenine_CS"/>
</dbReference>